<dbReference type="CDD" id="cd00090">
    <property type="entry name" value="HTH_ARSR"/>
    <property type="match status" value="1"/>
</dbReference>
<dbReference type="EMBL" id="CAKKLH010000328">
    <property type="protein sequence ID" value="CAH0112607.1"/>
    <property type="molecule type" value="Genomic_DNA"/>
</dbReference>
<evidence type="ECO:0000256" key="2">
    <source>
        <dbReference type="SAM" id="MobiDB-lite"/>
    </source>
</evidence>
<dbReference type="Pfam" id="PF01498">
    <property type="entry name" value="HTH_Tnp_Tc3_2"/>
    <property type="match status" value="1"/>
</dbReference>
<dbReference type="Gene3D" id="1.10.10.10">
    <property type="entry name" value="Winged helix-like DNA-binding domain superfamily/Winged helix DNA-binding domain"/>
    <property type="match status" value="1"/>
</dbReference>
<comment type="subcellular location">
    <subcellularLocation>
        <location evidence="1">Nucleus</location>
    </subcellularLocation>
</comment>
<dbReference type="GO" id="GO:0003677">
    <property type="term" value="F:DNA binding"/>
    <property type="evidence" value="ECO:0007669"/>
    <property type="project" value="InterPro"/>
</dbReference>
<evidence type="ECO:0000259" key="3">
    <source>
        <dbReference type="Pfam" id="PF01498"/>
    </source>
</evidence>
<feature type="compositionally biased region" description="Acidic residues" evidence="2">
    <location>
        <begin position="774"/>
        <end position="790"/>
    </location>
</feature>
<dbReference type="InterPro" id="IPR036397">
    <property type="entry name" value="RNaseH_sf"/>
</dbReference>
<dbReference type="SUPFAM" id="SSF46689">
    <property type="entry name" value="Homeodomain-like"/>
    <property type="match status" value="1"/>
</dbReference>
<sequence>MTRCECKVKLCGIFGKCSRCECNHDGKEVQYKLSRKRGQHGFDAAEASSSKRVRDKRYENPRLSTSIPTLRRLSLPPKSVTNEEKETVRITRLVSVSNATELFQALGIQASMSVRKHLPSAEIRCDADKWRDSSKDFYQMKRQVFQLYKEVLNRVAALICGSEAAELSINQALTHFCNSSTYSLDPSSLIDSCIQSLNNSPKNTTESRVARAVLCASHTRKALGKVISSSGKFTMANRTFTRGKADLSRLVNGQKLLQSNRSIQRFNPHAVDLAISYILSPLNVSYTSWGTKTVLIDGVRIEMPMTTRKISRTHMYANYITSTLTHADSKLRRAVDYVGGFLINDNFATIQRLADAFFPAIQDKVEFNAELEVARRYLKYGFNALVEPNGCIAHRISFGLLANDKEETREVADCVGCKHIFFLLDHLKNALLCSPSNDIEFQQSAARALEGSYMKILLFLGHRLRVMNQQNAIKIMFKEMEQRCTQKKTDECVIVIDYKMKFEPCYYREKTVDHYGKRGISWHGAMVSYYEMEDINGVQSPVLHKIYLDHIIDNENKQDVTAVFAVLEAVLMRIKEILPNVKTVYLQSDNAGCYQNSSMLFILPHLSYVHGIYVRRFIHTETQDGKSVLDAHFARSSQIVYDYCKEGHDVVTPSNLVTALKSYGGLENCTVELISLKRDRLLVLHQACVLLDKKVKKVVKRTNDVFFTYSETFLTYSNSPNGTEEFKNIPNYSLIAYEYSGIGKGVSVTVSPAMNTLACVETKETLADEHCSASEEEDSDVEDINTDESPTEAKEKIASTLDERLTEKGIITDVVIYKDWHLRKRAKRWKKTNKVRHAEFGRSIQMKNVVAYALRQTIQMQNNGSLVFHSAQDNLTECRPYVPHDFVVPVQFRNGWAKRPKIGAMYGPKYLEKYRTEISEMYLFGEEDKKNKKSPAQMLEILSKKYPKEFCLPSESDIRTEINKLQTTKKKGGVTNEPKTKKSDDVYTTFIKELASNQSDLLPAKALLAVKEKFPLENFPLRPCDKTIKSKFSNYKCSCPMISSEDAAAELQGCVAAERRGDEAVVIHDATVPVKSTKADDISLDGITTGTAVAERGAIVALTNSGLGVREIARQLGISPTTVGRWQFRFLETGDILRREGSGRPRVTTPLQDLRLLRVVLNKPITTSKEIVDTADVDVSRQTIVRRLKAVNRIPRRAVRKFFLSPQHIEDRFEFAALHAYRDAQWWRSVIFTEEKTFGSDECGRVFVYRPNGTRFEKDHVQIYRKTVPVWGCFSAEGSGPLIQIHGRFTGQQYVEILENLLLPWAIERTWFRQHPEFQLLPWPSKGADLNPIENVWGDLVKDFDARDATNSLQVFAKANRIVDLCCQAEGHWTKY</sequence>
<accession>A0A8J2S0X1</accession>
<organism evidence="4 5">
    <name type="scientific">Daphnia galeata</name>
    <dbReference type="NCBI Taxonomy" id="27404"/>
    <lineage>
        <taxon>Eukaryota</taxon>
        <taxon>Metazoa</taxon>
        <taxon>Ecdysozoa</taxon>
        <taxon>Arthropoda</taxon>
        <taxon>Crustacea</taxon>
        <taxon>Branchiopoda</taxon>
        <taxon>Diplostraca</taxon>
        <taxon>Cladocera</taxon>
        <taxon>Anomopoda</taxon>
        <taxon>Daphniidae</taxon>
        <taxon>Daphnia</taxon>
    </lineage>
</organism>
<dbReference type="GO" id="GO:0015074">
    <property type="term" value="P:DNA integration"/>
    <property type="evidence" value="ECO:0007669"/>
    <property type="project" value="InterPro"/>
</dbReference>
<dbReference type="PANTHER" id="PTHR33845:SF1">
    <property type="entry name" value="C2H2-TYPE DOMAIN-CONTAINING PROTEIN"/>
    <property type="match status" value="1"/>
</dbReference>
<dbReference type="InterPro" id="IPR002492">
    <property type="entry name" value="Transposase_Tc1-like"/>
</dbReference>
<dbReference type="Proteomes" id="UP000789390">
    <property type="component" value="Unassembled WGS sequence"/>
</dbReference>
<dbReference type="Gene3D" id="3.30.420.10">
    <property type="entry name" value="Ribonuclease H-like superfamily/Ribonuclease H"/>
    <property type="match status" value="1"/>
</dbReference>
<evidence type="ECO:0000256" key="1">
    <source>
        <dbReference type="ARBA" id="ARBA00004123"/>
    </source>
</evidence>
<evidence type="ECO:0000313" key="5">
    <source>
        <dbReference type="Proteomes" id="UP000789390"/>
    </source>
</evidence>
<dbReference type="OrthoDB" id="6145519at2759"/>
<evidence type="ECO:0000313" key="4">
    <source>
        <dbReference type="EMBL" id="CAH0112607.1"/>
    </source>
</evidence>
<dbReference type="Pfam" id="PF13551">
    <property type="entry name" value="HTH_29"/>
    <property type="match status" value="1"/>
</dbReference>
<dbReference type="GO" id="GO:0005634">
    <property type="term" value="C:nucleus"/>
    <property type="evidence" value="ECO:0007669"/>
    <property type="project" value="UniProtKB-SubCell"/>
</dbReference>
<name>A0A8J2S0X1_9CRUS</name>
<feature type="domain" description="Transposase Tc1-like" evidence="3">
    <location>
        <begin position="1155"/>
        <end position="1219"/>
    </location>
</feature>
<proteinExistence type="predicted"/>
<dbReference type="PANTHER" id="PTHR33845">
    <property type="entry name" value="C2H2-TYPE DOMAIN-CONTAINING PROTEIN"/>
    <property type="match status" value="1"/>
</dbReference>
<dbReference type="InterPro" id="IPR036388">
    <property type="entry name" value="WH-like_DNA-bd_sf"/>
</dbReference>
<dbReference type="InterPro" id="IPR009057">
    <property type="entry name" value="Homeodomain-like_sf"/>
</dbReference>
<feature type="region of interest" description="Disordered" evidence="2">
    <location>
        <begin position="770"/>
        <end position="793"/>
    </location>
</feature>
<protein>
    <recommendedName>
        <fullName evidence="3">Transposase Tc1-like domain-containing protein</fullName>
    </recommendedName>
</protein>
<reference evidence="4" key="1">
    <citation type="submission" date="2021-11" db="EMBL/GenBank/DDBJ databases">
        <authorList>
            <person name="Schell T."/>
        </authorList>
    </citation>
    <scope>NUCLEOTIDE SEQUENCE</scope>
    <source>
        <strain evidence="4">M5</strain>
    </source>
</reference>
<comment type="caution">
    <text evidence="4">The sequence shown here is derived from an EMBL/GenBank/DDBJ whole genome shotgun (WGS) entry which is preliminary data.</text>
</comment>
<keyword evidence="5" id="KW-1185">Reference proteome</keyword>
<dbReference type="InterPro" id="IPR011991">
    <property type="entry name" value="ArsR-like_HTH"/>
</dbReference>
<dbReference type="GO" id="GO:0006313">
    <property type="term" value="P:DNA transposition"/>
    <property type="evidence" value="ECO:0007669"/>
    <property type="project" value="InterPro"/>
</dbReference>
<gene>
    <name evidence="4" type="ORF">DGAL_LOCUS16373</name>
</gene>